<dbReference type="Proteomes" id="UP001501788">
    <property type="component" value="Unassembled WGS sequence"/>
</dbReference>
<organism evidence="1 2">
    <name type="scientific">Acidovorax lacteus</name>
    <dbReference type="NCBI Taxonomy" id="1924988"/>
    <lineage>
        <taxon>Bacteria</taxon>
        <taxon>Pseudomonadati</taxon>
        <taxon>Pseudomonadota</taxon>
        <taxon>Betaproteobacteria</taxon>
        <taxon>Burkholderiales</taxon>
        <taxon>Comamonadaceae</taxon>
        <taxon>Acidovorax</taxon>
    </lineage>
</organism>
<protein>
    <recommendedName>
        <fullName evidence="3">Mor transcription activator domain-containing protein</fullName>
    </recommendedName>
</protein>
<name>A0ABP8L0T5_9BURK</name>
<comment type="caution">
    <text evidence="1">The sequence shown here is derived from an EMBL/GenBank/DDBJ whole genome shotgun (WGS) entry which is preliminary data.</text>
</comment>
<evidence type="ECO:0008006" key="3">
    <source>
        <dbReference type="Google" id="ProtNLM"/>
    </source>
</evidence>
<evidence type="ECO:0000313" key="2">
    <source>
        <dbReference type="Proteomes" id="UP001501788"/>
    </source>
</evidence>
<keyword evidence="2" id="KW-1185">Reference proteome</keyword>
<dbReference type="EMBL" id="BAABEX010000006">
    <property type="protein sequence ID" value="GAA4419902.1"/>
    <property type="molecule type" value="Genomic_DNA"/>
</dbReference>
<gene>
    <name evidence="1" type="ORF">GCM10023090_06820</name>
</gene>
<reference evidence="2" key="1">
    <citation type="journal article" date="2019" name="Int. J. Syst. Evol. Microbiol.">
        <title>The Global Catalogue of Microorganisms (GCM) 10K type strain sequencing project: providing services to taxonomists for standard genome sequencing and annotation.</title>
        <authorList>
            <consortium name="The Broad Institute Genomics Platform"/>
            <consortium name="The Broad Institute Genome Sequencing Center for Infectious Disease"/>
            <person name="Wu L."/>
            <person name="Ma J."/>
        </authorList>
    </citation>
    <scope>NUCLEOTIDE SEQUENCE [LARGE SCALE GENOMIC DNA]</scope>
    <source>
        <strain evidence="2">JCM 31890</strain>
    </source>
</reference>
<proteinExistence type="predicted"/>
<sequence>MSLEPQTTSPHRMSTIVERVAAHPAIEQAVISAIRAQLPAVIEAVTRDLYGGQMVRMYVGKGADARRTMRNERILQLASLGYAHKVIGSQVGCSERTVFRVIADAQKAQRVNPEKLTQVDEGCQ</sequence>
<dbReference type="RefSeq" id="WP_345061173.1">
    <property type="nucleotide sequence ID" value="NZ_BAABEX010000006.1"/>
</dbReference>
<evidence type="ECO:0000313" key="1">
    <source>
        <dbReference type="EMBL" id="GAA4419902.1"/>
    </source>
</evidence>
<accession>A0ABP8L0T5</accession>